<feature type="non-terminal residue" evidence="2">
    <location>
        <position position="1"/>
    </location>
</feature>
<sequence>PRLPDRQAPPAPPDPRPAGPRRRQDPGRADHPAPL</sequence>
<feature type="non-terminal residue" evidence="2">
    <location>
        <position position="35"/>
    </location>
</feature>
<proteinExistence type="predicted"/>
<evidence type="ECO:0000313" key="2">
    <source>
        <dbReference type="EMBL" id="CAA9293080.1"/>
    </source>
</evidence>
<dbReference type="EMBL" id="CADCTS010000104">
    <property type="protein sequence ID" value="CAA9293080.1"/>
    <property type="molecule type" value="Genomic_DNA"/>
</dbReference>
<evidence type="ECO:0000256" key="1">
    <source>
        <dbReference type="SAM" id="MobiDB-lite"/>
    </source>
</evidence>
<protein>
    <submittedName>
        <fullName evidence="2">Uncharacterized protein</fullName>
    </submittedName>
</protein>
<reference evidence="2" key="1">
    <citation type="submission" date="2020-02" db="EMBL/GenBank/DDBJ databases">
        <authorList>
            <person name="Meier V. D."/>
        </authorList>
    </citation>
    <scope>NUCLEOTIDE SEQUENCE</scope>
    <source>
        <strain evidence="2">AVDCRST_MAG48</strain>
    </source>
</reference>
<feature type="region of interest" description="Disordered" evidence="1">
    <location>
        <begin position="1"/>
        <end position="35"/>
    </location>
</feature>
<organism evidence="2">
    <name type="scientific">uncultured Friedmanniella sp</name>
    <dbReference type="NCBI Taxonomy" id="335381"/>
    <lineage>
        <taxon>Bacteria</taxon>
        <taxon>Bacillati</taxon>
        <taxon>Actinomycetota</taxon>
        <taxon>Actinomycetes</taxon>
        <taxon>Propionibacteriales</taxon>
        <taxon>Nocardioidaceae</taxon>
        <taxon>Friedmanniella</taxon>
        <taxon>environmental samples</taxon>
    </lineage>
</organism>
<feature type="compositionally biased region" description="Pro residues" evidence="1">
    <location>
        <begin position="1"/>
        <end position="18"/>
    </location>
</feature>
<name>A0A6J4K1T7_9ACTN</name>
<dbReference type="AlphaFoldDB" id="A0A6J4K1T7"/>
<gene>
    <name evidence="2" type="ORF">AVDCRST_MAG48-698</name>
</gene>
<accession>A0A6J4K1T7</accession>
<feature type="compositionally biased region" description="Basic and acidic residues" evidence="1">
    <location>
        <begin position="22"/>
        <end position="35"/>
    </location>
</feature>